<dbReference type="Proteomes" id="UP001149954">
    <property type="component" value="Unassembled WGS sequence"/>
</dbReference>
<proteinExistence type="predicted"/>
<dbReference type="Pfam" id="PF00646">
    <property type="entry name" value="F-box"/>
    <property type="match status" value="1"/>
</dbReference>
<sequence length="203" mass="23716">MATPMPRGYHSATEYSFNEEQTDTIVQTASYHRRDHCLSVIWYSPREHIDICQSIATPFQRTSNVGLGSLDRLPVELLHDTLSRLNMRSLFRFRQINLTSRQMVDSLHKYQMVVLHGLNLFCALVRTRLAISLFDFYNTLSWRRCCFKCLQDAPEIQVHTFASVKKQFQLTRVQLTSFKSLPGTYTMNESKLALKLFQFIKLL</sequence>
<keyword evidence="3" id="KW-1185">Reference proteome</keyword>
<dbReference type="EMBL" id="JAPWDS010000003">
    <property type="protein sequence ID" value="KAJ5503966.1"/>
    <property type="molecule type" value="Genomic_DNA"/>
</dbReference>
<gene>
    <name evidence="2" type="ORF">N7463_006840</name>
</gene>
<comment type="caution">
    <text evidence="2">The sequence shown here is derived from an EMBL/GenBank/DDBJ whole genome shotgun (WGS) entry which is preliminary data.</text>
</comment>
<dbReference type="OrthoDB" id="2687876at2759"/>
<evidence type="ECO:0000313" key="2">
    <source>
        <dbReference type="EMBL" id="KAJ5503966.1"/>
    </source>
</evidence>
<name>A0A9W9XW32_9EURO</name>
<organism evidence="2 3">
    <name type="scientific">Penicillium fimorum</name>
    <dbReference type="NCBI Taxonomy" id="1882269"/>
    <lineage>
        <taxon>Eukaryota</taxon>
        <taxon>Fungi</taxon>
        <taxon>Dikarya</taxon>
        <taxon>Ascomycota</taxon>
        <taxon>Pezizomycotina</taxon>
        <taxon>Eurotiomycetes</taxon>
        <taxon>Eurotiomycetidae</taxon>
        <taxon>Eurotiales</taxon>
        <taxon>Aspergillaceae</taxon>
        <taxon>Penicillium</taxon>
    </lineage>
</organism>
<feature type="domain" description="F-box" evidence="1">
    <location>
        <begin position="67"/>
        <end position="113"/>
    </location>
</feature>
<evidence type="ECO:0000313" key="3">
    <source>
        <dbReference type="Proteomes" id="UP001149954"/>
    </source>
</evidence>
<accession>A0A9W9XW32</accession>
<dbReference type="InterPro" id="IPR001810">
    <property type="entry name" value="F-box_dom"/>
</dbReference>
<reference evidence="2" key="1">
    <citation type="submission" date="2022-12" db="EMBL/GenBank/DDBJ databases">
        <authorList>
            <person name="Petersen C."/>
        </authorList>
    </citation>
    <scope>NUCLEOTIDE SEQUENCE</scope>
    <source>
        <strain evidence="2">IBT 29495</strain>
    </source>
</reference>
<dbReference type="PROSITE" id="PS50181">
    <property type="entry name" value="FBOX"/>
    <property type="match status" value="1"/>
</dbReference>
<dbReference type="AlphaFoldDB" id="A0A9W9XW32"/>
<evidence type="ECO:0000259" key="1">
    <source>
        <dbReference type="PROSITE" id="PS50181"/>
    </source>
</evidence>
<reference evidence="2" key="2">
    <citation type="journal article" date="2023" name="IMA Fungus">
        <title>Comparative genomic study of the Penicillium genus elucidates a diverse pangenome and 15 lateral gene transfer events.</title>
        <authorList>
            <person name="Petersen C."/>
            <person name="Sorensen T."/>
            <person name="Nielsen M.R."/>
            <person name="Sondergaard T.E."/>
            <person name="Sorensen J.L."/>
            <person name="Fitzpatrick D.A."/>
            <person name="Frisvad J.C."/>
            <person name="Nielsen K.L."/>
        </authorList>
    </citation>
    <scope>NUCLEOTIDE SEQUENCE</scope>
    <source>
        <strain evidence="2">IBT 29495</strain>
    </source>
</reference>
<protein>
    <recommendedName>
        <fullName evidence="1">F-box domain-containing protein</fullName>
    </recommendedName>
</protein>